<keyword evidence="1" id="KW-0614">Plasmid</keyword>
<gene>
    <name evidence="1" type="ORF">Q9315_22805</name>
</gene>
<evidence type="ECO:0000313" key="2">
    <source>
        <dbReference type="Proteomes" id="UP001225788"/>
    </source>
</evidence>
<keyword evidence="2" id="KW-1185">Reference proteome</keyword>
<dbReference type="Proteomes" id="UP001225788">
    <property type="component" value="Plasmid unnamed1"/>
</dbReference>
<dbReference type="EMBL" id="CP132315">
    <property type="protein sequence ID" value="WLS05007.1"/>
    <property type="molecule type" value="Genomic_DNA"/>
</dbReference>
<sequence>MSYTRFLITTSIMFSVATPSQALEIEPINGRFSIGDTGIMCTTLSCPTMGIVELDNPNRDPQRPLWANAEMPKLIASEVDAAAIAAAWEAKGCLIVEGSFYTDAADIEGLPSLLVRSIIESC</sequence>
<proteinExistence type="predicted"/>
<protein>
    <submittedName>
        <fullName evidence="1">Uncharacterized protein</fullName>
    </submittedName>
</protein>
<accession>A0ABY9K8V7</accession>
<dbReference type="RefSeq" id="WP_306161441.1">
    <property type="nucleotide sequence ID" value="NZ_CP132315.1"/>
</dbReference>
<evidence type="ECO:0000313" key="1">
    <source>
        <dbReference type="EMBL" id="WLS05007.1"/>
    </source>
</evidence>
<reference evidence="1 2" key="1">
    <citation type="submission" date="2023-08" db="EMBL/GenBank/DDBJ databases">
        <title>Pathogen: clinical or host-associated sample.</title>
        <authorList>
            <person name="Hergert J."/>
            <person name="Casey R."/>
            <person name="Wagner J."/>
            <person name="Young E.L."/>
            <person name="Oakeson K.F."/>
        </authorList>
    </citation>
    <scope>NUCLEOTIDE SEQUENCE [LARGE SCALE GENOMIC DNA]</scope>
    <source>
        <strain evidence="1 2">UPHL-collab-2</strain>
        <plasmid evidence="1 2">unnamed1</plasmid>
    </source>
</reference>
<organism evidence="1 2">
    <name type="scientific">Shinella oryzae</name>
    <dbReference type="NCBI Taxonomy" id="2871820"/>
    <lineage>
        <taxon>Bacteria</taxon>
        <taxon>Pseudomonadati</taxon>
        <taxon>Pseudomonadota</taxon>
        <taxon>Alphaproteobacteria</taxon>
        <taxon>Hyphomicrobiales</taxon>
        <taxon>Rhizobiaceae</taxon>
        <taxon>Shinella</taxon>
    </lineage>
</organism>
<geneLocation type="plasmid" evidence="1 2">
    <name>unnamed1</name>
</geneLocation>
<name>A0ABY9K8V7_9HYPH</name>